<name>A0A8J6HPS0_TENMO</name>
<accession>A0A8J6HPS0</accession>
<reference evidence="1" key="2">
    <citation type="submission" date="2021-08" db="EMBL/GenBank/DDBJ databases">
        <authorList>
            <person name="Eriksson T."/>
        </authorList>
    </citation>
    <scope>NUCLEOTIDE SEQUENCE</scope>
    <source>
        <strain evidence="1">Stoneville</strain>
        <tissue evidence="1">Whole head</tissue>
    </source>
</reference>
<comment type="caution">
    <text evidence="1">The sequence shown here is derived from an EMBL/GenBank/DDBJ whole genome shotgun (WGS) entry which is preliminary data.</text>
</comment>
<sequence length="163" mass="19301">MRRRDAVYVLRQNCRAAGWRWDTSNGKVFKLKCNRILDKQLKKNVEIWYKNFVDRSYRGPRPRRDKTVKKNGWFSIGGCCPSGGGEDDRTGLLQGLETARGPRSWLVERLLATCWRFVAVVELPPIVFRRPVRVHVYFNMRYRLHPKREKMLSQISYQAERGE</sequence>
<evidence type="ECO:0000313" key="1">
    <source>
        <dbReference type="EMBL" id="KAH0818157.1"/>
    </source>
</evidence>
<dbReference type="EMBL" id="JABDTM020018283">
    <property type="protein sequence ID" value="KAH0818157.1"/>
    <property type="molecule type" value="Genomic_DNA"/>
</dbReference>
<protein>
    <submittedName>
        <fullName evidence="1">Uncharacterized protein</fullName>
    </submittedName>
</protein>
<keyword evidence="2" id="KW-1185">Reference proteome</keyword>
<evidence type="ECO:0000313" key="2">
    <source>
        <dbReference type="Proteomes" id="UP000719412"/>
    </source>
</evidence>
<organism evidence="1 2">
    <name type="scientific">Tenebrio molitor</name>
    <name type="common">Yellow mealworm beetle</name>
    <dbReference type="NCBI Taxonomy" id="7067"/>
    <lineage>
        <taxon>Eukaryota</taxon>
        <taxon>Metazoa</taxon>
        <taxon>Ecdysozoa</taxon>
        <taxon>Arthropoda</taxon>
        <taxon>Hexapoda</taxon>
        <taxon>Insecta</taxon>
        <taxon>Pterygota</taxon>
        <taxon>Neoptera</taxon>
        <taxon>Endopterygota</taxon>
        <taxon>Coleoptera</taxon>
        <taxon>Polyphaga</taxon>
        <taxon>Cucujiformia</taxon>
        <taxon>Tenebrionidae</taxon>
        <taxon>Tenebrio</taxon>
    </lineage>
</organism>
<gene>
    <name evidence="1" type="ORF">GEV33_004634</name>
</gene>
<reference evidence="1" key="1">
    <citation type="journal article" date="2020" name="J Insects Food Feed">
        <title>The yellow mealworm (Tenebrio molitor) genome: a resource for the emerging insects as food and feed industry.</title>
        <authorList>
            <person name="Eriksson T."/>
            <person name="Andere A."/>
            <person name="Kelstrup H."/>
            <person name="Emery V."/>
            <person name="Picard C."/>
        </authorList>
    </citation>
    <scope>NUCLEOTIDE SEQUENCE</scope>
    <source>
        <strain evidence="1">Stoneville</strain>
        <tissue evidence="1">Whole head</tissue>
    </source>
</reference>
<dbReference type="AlphaFoldDB" id="A0A8J6HPS0"/>
<proteinExistence type="predicted"/>
<dbReference type="Proteomes" id="UP000719412">
    <property type="component" value="Unassembled WGS sequence"/>
</dbReference>